<name>A0ABU6GEP7_9BACL</name>
<dbReference type="NCBIfam" id="TIGR01643">
    <property type="entry name" value="YD_repeat_2x"/>
    <property type="match status" value="2"/>
</dbReference>
<dbReference type="NCBIfam" id="TIGR03696">
    <property type="entry name" value="Rhs_assc_core"/>
    <property type="match status" value="1"/>
</dbReference>
<feature type="domain" description="Teneurin-like YD-shell" evidence="3">
    <location>
        <begin position="1237"/>
        <end position="1513"/>
    </location>
</feature>
<dbReference type="Gene3D" id="1.10.530.10">
    <property type="match status" value="1"/>
</dbReference>
<dbReference type="Gene3D" id="2.180.10.10">
    <property type="entry name" value="RHS repeat-associated core"/>
    <property type="match status" value="2"/>
</dbReference>
<dbReference type="InterPro" id="IPR006530">
    <property type="entry name" value="YD"/>
</dbReference>
<feature type="domain" description="Teneurin-like YD-shell" evidence="3">
    <location>
        <begin position="962"/>
        <end position="1112"/>
    </location>
</feature>
<gene>
    <name evidence="4" type="ORF">P4I72_36580</name>
</gene>
<dbReference type="InterPro" id="IPR023346">
    <property type="entry name" value="Lysozyme-like_dom_sf"/>
</dbReference>
<evidence type="ECO:0000313" key="5">
    <source>
        <dbReference type="Proteomes" id="UP001338137"/>
    </source>
</evidence>
<dbReference type="InterPro" id="IPR056823">
    <property type="entry name" value="TEN-like_YD-shell"/>
</dbReference>
<dbReference type="InterPro" id="IPR050708">
    <property type="entry name" value="T6SS_VgrG/RHS"/>
</dbReference>
<dbReference type="PANTHER" id="PTHR32305">
    <property type="match status" value="1"/>
</dbReference>
<evidence type="ECO:0000259" key="3">
    <source>
        <dbReference type="Pfam" id="PF25023"/>
    </source>
</evidence>
<dbReference type="RefSeq" id="WP_326076833.1">
    <property type="nucleotide sequence ID" value="NZ_JARLKY010000143.1"/>
</dbReference>
<feature type="chain" id="PRO_5046787047" evidence="2">
    <location>
        <begin position="30"/>
        <end position="1727"/>
    </location>
</feature>
<evidence type="ECO:0000313" key="4">
    <source>
        <dbReference type="EMBL" id="MEC0232631.1"/>
    </source>
</evidence>
<dbReference type="SUPFAM" id="SSF53955">
    <property type="entry name" value="Lysozyme-like"/>
    <property type="match status" value="1"/>
</dbReference>
<evidence type="ECO:0000256" key="1">
    <source>
        <dbReference type="ARBA" id="ARBA00022737"/>
    </source>
</evidence>
<proteinExistence type="predicted"/>
<keyword evidence="1" id="KW-0677">Repeat</keyword>
<dbReference type="Pfam" id="PF25023">
    <property type="entry name" value="TEN_YD-shell"/>
    <property type="match status" value="2"/>
</dbReference>
<keyword evidence="5" id="KW-1185">Reference proteome</keyword>
<dbReference type="EMBL" id="JARLKY010000143">
    <property type="protein sequence ID" value="MEC0232631.1"/>
    <property type="molecule type" value="Genomic_DNA"/>
</dbReference>
<dbReference type="InterPro" id="IPR022385">
    <property type="entry name" value="Rhs_assc_core"/>
</dbReference>
<keyword evidence="2" id="KW-0732">Signal</keyword>
<accession>A0ABU6GEP7</accession>
<comment type="caution">
    <text evidence="4">The sequence shown here is derived from an EMBL/GenBank/DDBJ whole genome shotgun (WGS) entry which is preliminary data.</text>
</comment>
<dbReference type="PANTHER" id="PTHR32305:SF15">
    <property type="entry name" value="PROTEIN RHSA-RELATED"/>
    <property type="match status" value="1"/>
</dbReference>
<sequence>MIKKKLVSTIKTWLFTLLFSCFFMNTVVASTPLGPLQNQLNGIDTPKAINESNKPFSADREHLAESIDPQSGSLTLKQTDLELPGKDGLNLNLTRLYSSSQAQLGEMKSSFDLTSSPTTNEQTNHYYWYLYTGTVSGKILNHDDGGVQYKTSALAVQGCTNFANSTAGYNESYECRTFPEDGTIYHINEREYVYCNCSYINYFKLNNITTNTSYVRSKYDLGAGWSFGFPSVQKVESHYGIKGEEHYSETVNLYLHDGTGAVYQAFGTYKDENGTVTGSTNLVNYPVDNVVFNYDYGTYSNGQDSSAYVFVDQDKKKTYFSNDGRVLGIVDRFNNTIKFEYVGRNINGVSNSVISKITDSIGRIVSFTYDSTINNSAFNGENITVTVNHPSSSKTESIQYTKYRDVVNGRYEPKLWRVTLAYGSSDAASIYYDYDLKTQRFRYDTKNLDSSSATIPLEALSKVTYPNSVTHYQYESVSRNFGADGLMDGFRATARYDSELRYNTSISGWVENGDFNHVNYTYTNDETGYPSYASESSIPATYEFSSTSTMVSNGLKTISTFNGKKQPIKVETVASNGEKKITKNISFHPTFKFNPTRTEYDDYATNGVTYNALYVDKSYNAWGGLESVTQPLTLSDINTATTKKLYTMTFQYDPVYKFIKQQESYQNASTQLTASKTYTSTGRIESETNGNGETTNYAYSTLQDGSFQIDVTKTLENGTTAKTTTVYDTTAKVAYPTKIASYYKDETGTTRETASYKTYDILLGLVKTESDSNGNTTSYSYDHLGRSISIQSPSFKGQDGVTYSTEQKTEYSFNQYDDRAFDSTNQFVSTTKVKAYTNITNATQNGNITKTYGQTITYYDGFGNTLLQQRFDDSKNQWIPQAQFHYDTLKRPIYMIDATNNVNTAAYDSWGNVQEQTDAYGNLYHTDIDLYNRKQSSFFIAQGNINTYRTNPASDSVKENLLDVTYDQYGRATTRSAYPNFPDRVMGLISQTFSYDLAGNMTSYKDPRGKTTTYVFDKLNRLYQFVDALQQTTTYNYNQLGSLKSFQQTDGTQTWMTSKEYDEVGRLTKKIDPAGVTESYKFNQLGQVTQKTDANQVTFGNSYDGFGRQITVNGGNSKFKTYFESSPFGASKVEEYTGDTLLRSASFSYTPMGLLQSKTVSNEGYTNTLTNQYDAAGKLVRVQDPFSFMTQYTYNKTRLDIVQTNGSEEAYASDAQYAKYAYNPNGTLSSITYPKLSDGTYLKTNYTYDKVSRVLSVTNTKGTQTLSSFNYTYDPNGNIQTVNDITGTTSYVYDNLNRLLEVHRPNGNIIYYTYDARGNRRTTQNSLISMSLGDNSYDVWNQLTQVNTSSGTTNFQYDHEGLRIKKLSSTDTLRYTYNSSGKVIAESDETNSVKANYVWGTDRLLVKNDPTSSAQYYYLYNGHGDVVQVVDTNGTLQNNYQYDEWGNILSQTEKVKNSFKYAGEQFDDETGLYYLRARYYDPSVGRFINKDTYEGQIDNPLSLNLYTYVENNPLTRTDPSGHRTCDSEGECDPIKLPSNDNIKTYVTADQLKNIGFKNVNDSMVNSLNLTLEKYNITTTARIRHFLAQTLVESAYGARLTEMYNDPEEVYFKQYDNRNGNSKPGDGSKYRGAGYIQITGKDVYEKFSERALDPKILDDGYSYVANNYPWEAAGYFWSEYKNINPTADKGDSAILTVSIKVNGKNINGLPNGWSERQKAYKIVSEYVN</sequence>
<reference evidence="4 5" key="1">
    <citation type="submission" date="2023-03" db="EMBL/GenBank/DDBJ databases">
        <title>Bacillus Genome Sequencing.</title>
        <authorList>
            <person name="Dunlap C."/>
        </authorList>
    </citation>
    <scope>NUCLEOTIDE SEQUENCE [LARGE SCALE GENOMIC DNA]</scope>
    <source>
        <strain evidence="4 5">BD-533</strain>
    </source>
</reference>
<feature type="signal peptide" evidence="2">
    <location>
        <begin position="1"/>
        <end position="29"/>
    </location>
</feature>
<evidence type="ECO:0000256" key="2">
    <source>
        <dbReference type="SAM" id="SignalP"/>
    </source>
</evidence>
<organism evidence="4 5">
    <name type="scientific">Paenibacillus alba</name>
    <dbReference type="NCBI Taxonomy" id="1197127"/>
    <lineage>
        <taxon>Bacteria</taxon>
        <taxon>Bacillati</taxon>
        <taxon>Bacillota</taxon>
        <taxon>Bacilli</taxon>
        <taxon>Bacillales</taxon>
        <taxon>Paenibacillaceae</taxon>
        <taxon>Paenibacillus</taxon>
    </lineage>
</organism>
<dbReference type="Proteomes" id="UP001338137">
    <property type="component" value="Unassembled WGS sequence"/>
</dbReference>
<protein>
    <submittedName>
        <fullName evidence="4">RHS repeat-associated core domain-containing protein</fullName>
    </submittedName>
</protein>